<dbReference type="HOGENOM" id="CLU_1774470_0_0_4"/>
<evidence type="ECO:0000313" key="1">
    <source>
        <dbReference type="EMBL" id="EEG24904.1"/>
    </source>
</evidence>
<evidence type="ECO:0000313" key="2">
    <source>
        <dbReference type="Proteomes" id="UP000005837"/>
    </source>
</evidence>
<dbReference type="Proteomes" id="UP000005837">
    <property type="component" value="Unassembled WGS sequence"/>
</dbReference>
<organism evidence="1 2">
    <name type="scientific">Eikenella corrodens ATCC 23834</name>
    <dbReference type="NCBI Taxonomy" id="546274"/>
    <lineage>
        <taxon>Bacteria</taxon>
        <taxon>Pseudomonadati</taxon>
        <taxon>Pseudomonadota</taxon>
        <taxon>Betaproteobacteria</taxon>
        <taxon>Neisseriales</taxon>
        <taxon>Neisseriaceae</taxon>
        <taxon>Eikenella</taxon>
    </lineage>
</organism>
<comment type="caution">
    <text evidence="1">The sequence shown here is derived from an EMBL/GenBank/DDBJ whole genome shotgun (WGS) entry which is preliminary data.</text>
</comment>
<accession>C0DSQ8</accession>
<reference evidence="1 2" key="1">
    <citation type="submission" date="2009-01" db="EMBL/GenBank/DDBJ databases">
        <authorList>
            <person name="Fulton L."/>
            <person name="Clifton S."/>
            <person name="Chinwalla A.T."/>
            <person name="Mitreva M."/>
            <person name="Sodergren E."/>
            <person name="Weinstock G."/>
            <person name="Clifton S."/>
            <person name="Dooling D.J."/>
            <person name="Fulton B."/>
            <person name="Minx P."/>
            <person name="Pepin K.H."/>
            <person name="Johnson M."/>
            <person name="Bhonagiri V."/>
            <person name="Nash W.E."/>
            <person name="Mardis E.R."/>
            <person name="Wilson R.K."/>
        </authorList>
    </citation>
    <scope>NUCLEOTIDE SEQUENCE [LARGE SCALE GENOMIC DNA]</scope>
    <source>
        <strain evidence="1 2">ATCC 23834</strain>
    </source>
</reference>
<proteinExistence type="predicted"/>
<sequence>MPSSGAASIANQLNLKMLFGGVGWVSVNKLLLIEVLRTTFLFGYCDSGTLFSHSESHSIWLIYGEMYTELVADSFEWFMEKWCWIRNGISISGCAGWRYIKGCSKGLEQPLNVFQVVFAGLHQGYLKIGMRSFTARFPLAASAGAH</sequence>
<gene>
    <name evidence="1" type="ORF">EIKCOROL_00380</name>
</gene>
<dbReference type="AlphaFoldDB" id="C0DSQ8"/>
<protein>
    <submittedName>
        <fullName evidence="1">Uncharacterized protein</fullName>
    </submittedName>
</protein>
<name>C0DSQ8_EIKCO</name>
<dbReference type="EMBL" id="ACEA01000007">
    <property type="protein sequence ID" value="EEG24904.1"/>
    <property type="molecule type" value="Genomic_DNA"/>
</dbReference>